<dbReference type="InterPro" id="IPR036129">
    <property type="entry name" value="Glycerate_kinase_sf"/>
</dbReference>
<dbReference type="Gene3D" id="3.90.1510.10">
    <property type="entry name" value="Glycerate kinase, domain 2"/>
    <property type="match status" value="1"/>
</dbReference>
<dbReference type="NCBIfam" id="TIGR00045">
    <property type="entry name" value="glycerate kinase"/>
    <property type="match status" value="1"/>
</dbReference>
<evidence type="ECO:0000256" key="2">
    <source>
        <dbReference type="ARBA" id="ARBA00022679"/>
    </source>
</evidence>
<sequence>MRVVIAPDSFKESLGSPEVAAAIERGWLRGAPGSSCATVPLADGGEGTVEALVAATGGRIERREVAGPLGEPVVAELGLLGGPGPLTAVVEVAAATGLGLVHPEHRDAARASSYGTGELVAAALDLGAGRIILGLGGSASTDGGAGLVRALGVRLLDADGAEVTGGGGDLGRLADVDTAGLHPGLADCEVVAACDVDNPLTGPRGAAAVYGPQKGADAEEVEVLDRHLQHFAAVVAAAGFPSDPEAPGAGAAGGIGFAVLAILGGSLRPGFEIVAEAVGLDDRLEGADLVITGEGRLDAQSLAGKAPVGVMRRARERGVPVIALAGSLGDDVEDLVAAGMTAVLSVVPGAMDLDEALRSAATNLERTAAALGAVWAAAARRPG</sequence>
<dbReference type="InterPro" id="IPR018193">
    <property type="entry name" value="Glyc_kinase_flavodox-like_fold"/>
</dbReference>
<dbReference type="PIRSF" id="PIRSF006078">
    <property type="entry name" value="GlxK"/>
    <property type="match status" value="1"/>
</dbReference>
<dbReference type="GO" id="GO:0008887">
    <property type="term" value="F:glycerate kinase activity"/>
    <property type="evidence" value="ECO:0007669"/>
    <property type="project" value="InterPro"/>
</dbReference>
<evidence type="ECO:0000256" key="3">
    <source>
        <dbReference type="ARBA" id="ARBA00022777"/>
    </source>
</evidence>
<dbReference type="PANTHER" id="PTHR21599">
    <property type="entry name" value="GLYCERATE KINASE"/>
    <property type="match status" value="1"/>
</dbReference>
<reference evidence="4" key="1">
    <citation type="submission" date="2020-05" db="EMBL/GenBank/DDBJ databases">
        <authorList>
            <person name="Chiriac C."/>
            <person name="Salcher M."/>
            <person name="Ghai R."/>
            <person name="Kavagutti S V."/>
        </authorList>
    </citation>
    <scope>NUCLEOTIDE SEQUENCE</scope>
</reference>
<dbReference type="Gene3D" id="3.40.50.10350">
    <property type="entry name" value="Glycerate kinase, domain 1"/>
    <property type="match status" value="1"/>
</dbReference>
<dbReference type="GO" id="GO:0031388">
    <property type="term" value="P:organic acid phosphorylation"/>
    <property type="evidence" value="ECO:0007669"/>
    <property type="project" value="InterPro"/>
</dbReference>
<keyword evidence="2" id="KW-0808">Transferase</keyword>
<name>A0A6J7I3K7_9ZZZZ</name>
<comment type="similarity">
    <text evidence="1">Belongs to the glycerate kinase type-1 family.</text>
</comment>
<gene>
    <name evidence="4" type="ORF">UFOPK3662_00883</name>
</gene>
<dbReference type="PANTHER" id="PTHR21599:SF0">
    <property type="entry name" value="GLYCERATE KINASE"/>
    <property type="match status" value="1"/>
</dbReference>
<organism evidence="4">
    <name type="scientific">freshwater metagenome</name>
    <dbReference type="NCBI Taxonomy" id="449393"/>
    <lineage>
        <taxon>unclassified sequences</taxon>
        <taxon>metagenomes</taxon>
        <taxon>ecological metagenomes</taxon>
    </lineage>
</organism>
<dbReference type="SUPFAM" id="SSF110738">
    <property type="entry name" value="Glycerate kinase I"/>
    <property type="match status" value="1"/>
</dbReference>
<keyword evidence="3" id="KW-0418">Kinase</keyword>
<dbReference type="AlphaFoldDB" id="A0A6J7I3K7"/>
<dbReference type="EMBL" id="CAFBMW010000005">
    <property type="protein sequence ID" value="CAB4925332.1"/>
    <property type="molecule type" value="Genomic_DNA"/>
</dbReference>
<dbReference type="Pfam" id="PF02595">
    <property type="entry name" value="Gly_kinase"/>
    <property type="match status" value="1"/>
</dbReference>
<evidence type="ECO:0000313" key="4">
    <source>
        <dbReference type="EMBL" id="CAB4925332.1"/>
    </source>
</evidence>
<evidence type="ECO:0000256" key="1">
    <source>
        <dbReference type="ARBA" id="ARBA00006284"/>
    </source>
</evidence>
<accession>A0A6J7I3K7</accession>
<proteinExistence type="inferred from homology"/>
<protein>
    <submittedName>
        <fullName evidence="4">Unannotated protein</fullName>
    </submittedName>
</protein>
<dbReference type="InterPro" id="IPR018197">
    <property type="entry name" value="Glycerate_kinase_RE-like"/>
</dbReference>
<dbReference type="InterPro" id="IPR004381">
    <property type="entry name" value="Glycerate_kinase"/>
</dbReference>